<dbReference type="RefSeq" id="WP_189047349.1">
    <property type="nucleotide sequence ID" value="NZ_BMJQ01000007.1"/>
</dbReference>
<reference evidence="1" key="1">
    <citation type="journal article" date="2014" name="Int. J. Syst. Evol. Microbiol.">
        <title>Complete genome sequence of Corynebacterium casei LMG S-19264T (=DSM 44701T), isolated from a smear-ripened cheese.</title>
        <authorList>
            <consortium name="US DOE Joint Genome Institute (JGI-PGF)"/>
            <person name="Walter F."/>
            <person name="Albersmeier A."/>
            <person name="Kalinowski J."/>
            <person name="Ruckert C."/>
        </authorList>
    </citation>
    <scope>NUCLEOTIDE SEQUENCE</scope>
    <source>
        <strain evidence="1">CGMCC 1.15725</strain>
    </source>
</reference>
<dbReference type="Proteomes" id="UP000646365">
    <property type="component" value="Unassembled WGS sequence"/>
</dbReference>
<protein>
    <recommendedName>
        <fullName evidence="3">Porin</fullName>
    </recommendedName>
</protein>
<gene>
    <name evidence="1" type="ORF">GCM10011611_31290</name>
</gene>
<proteinExistence type="predicted"/>
<keyword evidence="2" id="KW-1185">Reference proteome</keyword>
<dbReference type="AlphaFoldDB" id="A0A8J2YUJ1"/>
<organism evidence="1 2">
    <name type="scientific">Aliidongia dinghuensis</name>
    <dbReference type="NCBI Taxonomy" id="1867774"/>
    <lineage>
        <taxon>Bacteria</taxon>
        <taxon>Pseudomonadati</taxon>
        <taxon>Pseudomonadota</taxon>
        <taxon>Alphaproteobacteria</taxon>
        <taxon>Rhodospirillales</taxon>
        <taxon>Dongiaceae</taxon>
        <taxon>Aliidongia</taxon>
    </lineage>
</organism>
<name>A0A8J2YUJ1_9PROT</name>
<evidence type="ECO:0000313" key="2">
    <source>
        <dbReference type="Proteomes" id="UP000646365"/>
    </source>
</evidence>
<dbReference type="SUPFAM" id="SSF56935">
    <property type="entry name" value="Porins"/>
    <property type="match status" value="1"/>
</dbReference>
<dbReference type="EMBL" id="BMJQ01000007">
    <property type="protein sequence ID" value="GGF22933.1"/>
    <property type="molecule type" value="Genomic_DNA"/>
</dbReference>
<evidence type="ECO:0000313" key="1">
    <source>
        <dbReference type="EMBL" id="GGF22933.1"/>
    </source>
</evidence>
<evidence type="ECO:0008006" key="3">
    <source>
        <dbReference type="Google" id="ProtNLM"/>
    </source>
</evidence>
<reference evidence="1" key="2">
    <citation type="submission" date="2020-09" db="EMBL/GenBank/DDBJ databases">
        <authorList>
            <person name="Sun Q."/>
            <person name="Zhou Y."/>
        </authorList>
    </citation>
    <scope>NUCLEOTIDE SEQUENCE</scope>
    <source>
        <strain evidence="1">CGMCC 1.15725</strain>
    </source>
</reference>
<sequence length="403" mass="44284">MTPARRTVGLILFLAVASIGRALAFELGDELHLDGFVDGRLIEPGSEKSWIKGGFGKLRYGSGGFEANAGGIVLVPWAQITPALIGVVDLRYDPGQRDIFGVDEAYLRYRPVSTTPWRWSVKAGAFFPPISLENDAVGWTSPWTITPSAINSWVGEELRTIGVEPRLEWRGEAGTLTATAATFGAASKAGTLLADGGWNLSDVITPLGGRVRLPSAWGAARSSRVFDEVDNRVGWYAGASWRMPEWGELSLLRYDNDADLDASVTNKPWRTRFWSLGAKTGIDEFTILAQGMLGDTSVAYEPEESTTTRFYAAYLLVGWQRGDWRIAGRVDRFGTGNDGGDSDDIKTEHGLAETLAVTWRPRDWLRLTGEALRVDSTRAQRLTQGLARRSVDDQFQASARLFF</sequence>
<comment type="caution">
    <text evidence="1">The sequence shown here is derived from an EMBL/GenBank/DDBJ whole genome shotgun (WGS) entry which is preliminary data.</text>
</comment>
<accession>A0A8J2YUJ1</accession>